<feature type="domain" description="Sodium/calcium exchanger membrane region" evidence="6">
    <location>
        <begin position="4"/>
        <end position="151"/>
    </location>
</feature>
<dbReference type="InterPro" id="IPR044880">
    <property type="entry name" value="NCX_ion-bd_dom_sf"/>
</dbReference>
<accession>A0A1N6XIU8</accession>
<feature type="transmembrane region" description="Helical" evidence="5">
    <location>
        <begin position="243"/>
        <end position="262"/>
    </location>
</feature>
<dbReference type="GO" id="GO:0005886">
    <property type="term" value="C:plasma membrane"/>
    <property type="evidence" value="ECO:0007669"/>
    <property type="project" value="TreeGrafter"/>
</dbReference>
<evidence type="ECO:0000256" key="3">
    <source>
        <dbReference type="ARBA" id="ARBA00022989"/>
    </source>
</evidence>
<feature type="transmembrane region" description="Helical" evidence="5">
    <location>
        <begin position="296"/>
        <end position="316"/>
    </location>
</feature>
<name>A0A1N6XIU8_9BACT</name>
<keyword evidence="2 5" id="KW-0812">Transmembrane</keyword>
<proteinExistence type="predicted"/>
<feature type="domain" description="Sodium/calcium exchanger membrane region" evidence="6">
    <location>
        <begin position="174"/>
        <end position="316"/>
    </location>
</feature>
<sequence length="319" mass="33859">MLNILLLLAGFVALIFGADKLVDAASSLAKKLGIPNIVIGLTIVAFGTSAPELVVNVFASINNNTEMVLGNVLGSNIFNVLAILGVSSVIYPLTVKRNTTWLEIPLSLLAAVAVLFVANDVFLDSAEANLISRSDGLLLLLFFCIFLVYNLMIAKGGNEDDEESETKDYTYLKAIFFIALGLGGLILGGRLIVTSAVGIAQAFGLSERIIGLTIVSVGTSLPELATSVVAVRKKNVDIAIGNVVGSNIFNIFLILGVSTVITPLQVSAASFTDIIFNIGAGLLLFIFIFTGRGRQLARWEGVVFLLLYLGYLGLLISQE</sequence>
<dbReference type="AlphaFoldDB" id="A0A1N6XIU8"/>
<evidence type="ECO:0000313" key="7">
    <source>
        <dbReference type="EMBL" id="SIR02316.1"/>
    </source>
</evidence>
<feature type="transmembrane region" description="Helical" evidence="5">
    <location>
        <begin position="174"/>
        <end position="197"/>
    </location>
</feature>
<gene>
    <name evidence="7" type="ORF">SAMN05421545_2170</name>
</gene>
<dbReference type="PANTHER" id="PTHR10846:SF8">
    <property type="entry name" value="INNER MEMBRANE PROTEIN YRBG"/>
    <property type="match status" value="1"/>
</dbReference>
<feature type="transmembrane region" description="Helical" evidence="5">
    <location>
        <begin position="274"/>
        <end position="290"/>
    </location>
</feature>
<feature type="transmembrane region" description="Helical" evidence="5">
    <location>
        <begin position="67"/>
        <end position="92"/>
    </location>
</feature>
<dbReference type="STRING" id="1077936.SAMN05421545_2170"/>
<dbReference type="OrthoDB" id="9794225at2"/>
<dbReference type="GO" id="GO:0008273">
    <property type="term" value="F:calcium, potassium:sodium antiporter activity"/>
    <property type="evidence" value="ECO:0007669"/>
    <property type="project" value="TreeGrafter"/>
</dbReference>
<dbReference type="PANTHER" id="PTHR10846">
    <property type="entry name" value="SODIUM/POTASSIUM/CALCIUM EXCHANGER"/>
    <property type="match status" value="1"/>
</dbReference>
<dbReference type="RefSeq" id="WP_076422074.1">
    <property type="nucleotide sequence ID" value="NZ_FTNM01000002.1"/>
</dbReference>
<dbReference type="InterPro" id="IPR004481">
    <property type="entry name" value="K/Na/Ca-exchanger"/>
</dbReference>
<feature type="transmembrane region" description="Helical" evidence="5">
    <location>
        <begin position="135"/>
        <end position="154"/>
    </location>
</feature>
<evidence type="ECO:0000256" key="2">
    <source>
        <dbReference type="ARBA" id="ARBA00022692"/>
    </source>
</evidence>
<reference evidence="8" key="1">
    <citation type="submission" date="2017-01" db="EMBL/GenBank/DDBJ databases">
        <authorList>
            <person name="Varghese N."/>
            <person name="Submissions S."/>
        </authorList>
    </citation>
    <scope>NUCLEOTIDE SEQUENCE [LARGE SCALE GENOMIC DNA]</scope>
    <source>
        <strain evidence="8">DM9</strain>
    </source>
</reference>
<dbReference type="NCBIfam" id="TIGR00367">
    <property type="entry name" value="calcium/sodium antiporter"/>
    <property type="match status" value="1"/>
</dbReference>
<keyword evidence="3 5" id="KW-1133">Transmembrane helix</keyword>
<protein>
    <submittedName>
        <fullName evidence="7">Cation:H+ antiporter</fullName>
    </submittedName>
</protein>
<comment type="subcellular location">
    <subcellularLocation>
        <location evidence="1">Membrane</location>
        <topology evidence="1">Multi-pass membrane protein</topology>
    </subcellularLocation>
</comment>
<dbReference type="InterPro" id="IPR004837">
    <property type="entry name" value="NaCa_Exmemb"/>
</dbReference>
<keyword evidence="4 5" id="KW-0472">Membrane</keyword>
<dbReference type="Pfam" id="PF01699">
    <property type="entry name" value="Na_Ca_ex"/>
    <property type="match status" value="2"/>
</dbReference>
<evidence type="ECO:0000256" key="5">
    <source>
        <dbReference type="SAM" id="Phobius"/>
    </source>
</evidence>
<evidence type="ECO:0000313" key="8">
    <source>
        <dbReference type="Proteomes" id="UP000185924"/>
    </source>
</evidence>
<feature type="transmembrane region" description="Helical" evidence="5">
    <location>
        <begin position="104"/>
        <end position="123"/>
    </location>
</feature>
<feature type="transmembrane region" description="Helical" evidence="5">
    <location>
        <begin position="34"/>
        <end position="55"/>
    </location>
</feature>
<evidence type="ECO:0000256" key="4">
    <source>
        <dbReference type="ARBA" id="ARBA00023136"/>
    </source>
</evidence>
<dbReference type="Proteomes" id="UP000185924">
    <property type="component" value="Unassembled WGS sequence"/>
</dbReference>
<dbReference type="Gene3D" id="1.20.1420.30">
    <property type="entry name" value="NCX, central ion-binding region"/>
    <property type="match status" value="1"/>
</dbReference>
<dbReference type="GO" id="GO:0006874">
    <property type="term" value="P:intracellular calcium ion homeostasis"/>
    <property type="evidence" value="ECO:0007669"/>
    <property type="project" value="TreeGrafter"/>
</dbReference>
<keyword evidence="8" id="KW-1185">Reference proteome</keyword>
<evidence type="ECO:0000259" key="6">
    <source>
        <dbReference type="Pfam" id="PF01699"/>
    </source>
</evidence>
<evidence type="ECO:0000256" key="1">
    <source>
        <dbReference type="ARBA" id="ARBA00004141"/>
    </source>
</evidence>
<dbReference type="GO" id="GO:0005262">
    <property type="term" value="F:calcium channel activity"/>
    <property type="evidence" value="ECO:0007669"/>
    <property type="project" value="TreeGrafter"/>
</dbReference>
<dbReference type="EMBL" id="FTNM01000002">
    <property type="protein sequence ID" value="SIR02316.1"/>
    <property type="molecule type" value="Genomic_DNA"/>
</dbReference>
<organism evidence="7 8">
    <name type="scientific">Pontibacter lucknowensis</name>
    <dbReference type="NCBI Taxonomy" id="1077936"/>
    <lineage>
        <taxon>Bacteria</taxon>
        <taxon>Pseudomonadati</taxon>
        <taxon>Bacteroidota</taxon>
        <taxon>Cytophagia</taxon>
        <taxon>Cytophagales</taxon>
        <taxon>Hymenobacteraceae</taxon>
        <taxon>Pontibacter</taxon>
    </lineage>
</organism>